<comment type="catalytic activity">
    <reaction evidence="11">
        <text>L-seryl-[protein] + ATP = O-phospho-L-seryl-[protein] + ADP + H(+)</text>
        <dbReference type="Rhea" id="RHEA:17989"/>
        <dbReference type="Rhea" id="RHEA-COMP:9863"/>
        <dbReference type="Rhea" id="RHEA-COMP:11604"/>
        <dbReference type="ChEBI" id="CHEBI:15378"/>
        <dbReference type="ChEBI" id="CHEBI:29999"/>
        <dbReference type="ChEBI" id="CHEBI:30616"/>
        <dbReference type="ChEBI" id="CHEBI:83421"/>
        <dbReference type="ChEBI" id="CHEBI:456216"/>
        <dbReference type="EC" id="2.7.11.1"/>
    </reaction>
</comment>
<dbReference type="CDD" id="cd01098">
    <property type="entry name" value="PAN_AP_plant"/>
    <property type="match status" value="1"/>
</dbReference>
<keyword evidence="12" id="KW-1133">Transmembrane helix</keyword>
<dbReference type="OMA" id="HEIYYSY"/>
<dbReference type="SMART" id="SM00220">
    <property type="entry name" value="S_TKc"/>
    <property type="match status" value="1"/>
</dbReference>
<dbReference type="FunFam" id="2.90.10.10:FF:000004">
    <property type="entry name" value="G-type lectin S-receptor-like serine/threonine-protein kinase"/>
    <property type="match status" value="1"/>
</dbReference>
<evidence type="ECO:0000256" key="3">
    <source>
        <dbReference type="ARBA" id="ARBA00022679"/>
    </source>
</evidence>
<dbReference type="InterPro" id="IPR001245">
    <property type="entry name" value="Ser-Thr/Tyr_kinase_cat_dom"/>
</dbReference>
<dbReference type="EMBL" id="CM000845">
    <property type="protein sequence ID" value="KRH26010.1"/>
    <property type="molecule type" value="Genomic_DNA"/>
</dbReference>
<organism evidence="17">
    <name type="scientific">Glycine max</name>
    <name type="common">Soybean</name>
    <name type="synonym">Glycine hispida</name>
    <dbReference type="NCBI Taxonomy" id="3847"/>
    <lineage>
        <taxon>Eukaryota</taxon>
        <taxon>Viridiplantae</taxon>
        <taxon>Streptophyta</taxon>
        <taxon>Embryophyta</taxon>
        <taxon>Tracheophyta</taxon>
        <taxon>Spermatophyta</taxon>
        <taxon>Magnoliopsida</taxon>
        <taxon>eudicotyledons</taxon>
        <taxon>Gunneridae</taxon>
        <taxon>Pentapetalae</taxon>
        <taxon>rosids</taxon>
        <taxon>fabids</taxon>
        <taxon>Fabales</taxon>
        <taxon>Fabaceae</taxon>
        <taxon>Papilionoideae</taxon>
        <taxon>50 kb inversion clade</taxon>
        <taxon>NPAAA clade</taxon>
        <taxon>indigoferoid/millettioid clade</taxon>
        <taxon>Phaseoleae</taxon>
        <taxon>Glycine</taxon>
        <taxon>Glycine subgen. Soja</taxon>
    </lineage>
</organism>
<reference evidence="18" key="2">
    <citation type="submission" date="2018-02" db="UniProtKB">
        <authorList>
            <consortium name="EnsemblPlants"/>
        </authorList>
    </citation>
    <scope>IDENTIFICATION</scope>
    <source>
        <strain evidence="18">Williams 82</strain>
    </source>
</reference>
<evidence type="ECO:0000256" key="10">
    <source>
        <dbReference type="ARBA" id="ARBA00023180"/>
    </source>
</evidence>
<dbReference type="SMART" id="SM00108">
    <property type="entry name" value="B_lectin"/>
    <property type="match status" value="1"/>
</dbReference>
<keyword evidence="12" id="KW-0472">Membrane</keyword>
<dbReference type="Gramene" id="KRH26010">
    <property type="protein sequence ID" value="KRH26010"/>
    <property type="gene ID" value="GLYMA_12G145300"/>
</dbReference>
<dbReference type="PROSITE" id="PS50011">
    <property type="entry name" value="PROTEIN_KINASE_DOM"/>
    <property type="match status" value="1"/>
</dbReference>
<dbReference type="InterPro" id="IPR036426">
    <property type="entry name" value="Bulb-type_lectin_dom_sf"/>
</dbReference>
<dbReference type="InterPro" id="IPR000858">
    <property type="entry name" value="S_locus_glycoprot_dom"/>
</dbReference>
<dbReference type="GO" id="GO:0004674">
    <property type="term" value="F:protein serine/threonine kinase activity"/>
    <property type="evidence" value="ECO:0000318"/>
    <property type="project" value="GO_Central"/>
</dbReference>
<evidence type="ECO:0000256" key="4">
    <source>
        <dbReference type="ARBA" id="ARBA00022729"/>
    </source>
</evidence>
<keyword evidence="5 11" id="KW-0547">Nucleotide-binding</keyword>
<feature type="domain" description="Apple" evidence="16">
    <location>
        <begin position="340"/>
        <end position="424"/>
    </location>
</feature>
<evidence type="ECO:0000256" key="5">
    <source>
        <dbReference type="ARBA" id="ARBA00022741"/>
    </source>
</evidence>
<dbReference type="PaxDb" id="3847-GLYMA12G21517.1"/>
<evidence type="ECO:0000256" key="9">
    <source>
        <dbReference type="ARBA" id="ARBA00023170"/>
    </source>
</evidence>
<dbReference type="InterPro" id="IPR024171">
    <property type="entry name" value="SRK-like_kinase"/>
</dbReference>
<keyword evidence="19" id="KW-1185">Reference proteome</keyword>
<dbReference type="SUPFAM" id="SSF51110">
    <property type="entry name" value="alpha-D-mannose-specific plant lectins"/>
    <property type="match status" value="1"/>
</dbReference>
<dbReference type="SMART" id="SM00473">
    <property type="entry name" value="PAN_AP"/>
    <property type="match status" value="1"/>
</dbReference>
<evidence type="ECO:0000256" key="13">
    <source>
        <dbReference type="SAM" id="SignalP"/>
    </source>
</evidence>
<evidence type="ECO:0000259" key="14">
    <source>
        <dbReference type="PROSITE" id="PS50011"/>
    </source>
</evidence>
<evidence type="ECO:0000256" key="2">
    <source>
        <dbReference type="ARBA" id="ARBA00022553"/>
    </source>
</evidence>
<dbReference type="InterPro" id="IPR011009">
    <property type="entry name" value="Kinase-like_dom_sf"/>
</dbReference>
<dbReference type="PROSITE" id="PS50927">
    <property type="entry name" value="BULB_LECTIN"/>
    <property type="match status" value="1"/>
</dbReference>
<dbReference type="GO" id="GO:0006955">
    <property type="term" value="P:immune response"/>
    <property type="evidence" value="ECO:0000318"/>
    <property type="project" value="GO_Central"/>
</dbReference>
<dbReference type="PANTHER" id="PTHR32444:SF183">
    <property type="entry name" value="APPLE DOMAIN-CONTAINING PROTEIN"/>
    <property type="match status" value="1"/>
</dbReference>
<dbReference type="Pfam" id="PF08276">
    <property type="entry name" value="PAN_2"/>
    <property type="match status" value="1"/>
</dbReference>
<keyword evidence="8" id="KW-1015">Disulfide bond</keyword>
<keyword evidence="2" id="KW-0597">Phosphoprotein</keyword>
<dbReference type="PROSITE" id="PS50948">
    <property type="entry name" value="PAN"/>
    <property type="match status" value="1"/>
</dbReference>
<dbReference type="GO" id="GO:0048544">
    <property type="term" value="P:recognition of pollen"/>
    <property type="evidence" value="ECO:0007669"/>
    <property type="project" value="InterPro"/>
</dbReference>
<dbReference type="CDD" id="cd14066">
    <property type="entry name" value="STKc_IRAK"/>
    <property type="match status" value="1"/>
</dbReference>
<evidence type="ECO:0000256" key="11">
    <source>
        <dbReference type="PIRNR" id="PIRNR000641"/>
    </source>
</evidence>
<feature type="domain" description="Protein kinase" evidence="14">
    <location>
        <begin position="500"/>
        <end position="801"/>
    </location>
</feature>
<dbReference type="GO" id="GO:0007165">
    <property type="term" value="P:signal transduction"/>
    <property type="evidence" value="ECO:0000318"/>
    <property type="project" value="GO_Central"/>
</dbReference>
<dbReference type="GO" id="GO:0005886">
    <property type="term" value="C:plasma membrane"/>
    <property type="evidence" value="ECO:0000318"/>
    <property type="project" value="GO_Central"/>
</dbReference>
<feature type="chain" id="PRO_5014521536" description="Receptor-like serine/threonine-protein kinase" evidence="13">
    <location>
        <begin position="24"/>
        <end position="840"/>
    </location>
</feature>
<dbReference type="FunFam" id="3.30.200.20:FF:000924">
    <property type="entry name" value="Uncharacterized protein"/>
    <property type="match status" value="1"/>
</dbReference>
<accession>A0A0R0H5Y2</accession>
<evidence type="ECO:0000259" key="16">
    <source>
        <dbReference type="PROSITE" id="PS50948"/>
    </source>
</evidence>
<dbReference type="SUPFAM" id="SSF56112">
    <property type="entry name" value="Protein kinase-like (PK-like)"/>
    <property type="match status" value="1"/>
</dbReference>
<sequence length="840" mass="95685">MVDNFRMLFIWFLLFSYLRNSTSLDSLAPSQSIRDSERLVSKEGTFEAGFFSPGTSTRRYLGIWYRDVSPLTVVWVANREKPVYNKSGVLKLEERGVLMILNSTNSTIWRSNNISSTVKNPIAQLLDSGNLVVRNERDINEDNFLWQSFDYPCDTFLPGMKLGWNLVTGQDRFLSSWKSEDDPAKGDYSLKLDLRGYPEFFGYEGDAIKFRGGSWNGEALVGYPIHQLVQQLVYEFVFNKKDVYYEYKILDRSIIYIFTLTPSGFGQRFLWTNQTSSKKVLSGGADPCENYAICGANSICNMNGNAQTCDCIKGYVPKFPGQWNVSYWSNGCVPRNKSDCKTSNTDGLLRYTDMKIPDTSSSWFNKTMNLEECQKSCLKNCSCKACANLDIRNGGSGCLLWFDDLVDMRQFSKGGQDLYFRAPASELVNSHGKNLKKLLGITIGAIMLGLTVCVCMILILKKQGLARIIDRNHFKHKLRKEDDDLSTFDFAIIARATGNFAKSNKLGEGGFGPVYKVIWETCHRCFFLKMFLTIVDVALQARLLDGQEFAVKRLSNKSGQGLEEFKNEVMLIAKLQHRNLVKLIGCSIEGKERMLIYEYMPNKSLDYFIFDETRRTMVDWPKHFNIICGIARGILYLHQDSRLRIVHRDLKTSNILLDGNFDPKISDFGLARTFWGDQVEANTNRLAGTYGYMAPEYAARGQFSMKSDVFSYGVIVLEIVSGKKNREFSDPKHYLNLLGHTWRLWAEERALELLDGVLKERFTPSEVIRCIQVGLLCVQQRPEDRPDMSSVVLMLNGEKLLPNPKVPGFYTEGDVKPESDFSPTNRFSTNQISITMLEAR</sequence>
<dbReference type="FunFam" id="1.10.510.10:FF:002239">
    <property type="match status" value="1"/>
</dbReference>
<evidence type="ECO:0000313" key="18">
    <source>
        <dbReference type="EnsemblPlants" id="KRH26010"/>
    </source>
</evidence>
<name>A0A0R0H5Y2_SOYBN</name>
<dbReference type="Pfam" id="PF00954">
    <property type="entry name" value="S_locus_glycop"/>
    <property type="match status" value="1"/>
</dbReference>
<dbReference type="Pfam" id="PF01453">
    <property type="entry name" value="B_lectin"/>
    <property type="match status" value="1"/>
</dbReference>
<dbReference type="Proteomes" id="UP000008827">
    <property type="component" value="Chromosome 12"/>
</dbReference>
<dbReference type="InterPro" id="IPR001480">
    <property type="entry name" value="Bulb-type_lectin_dom"/>
</dbReference>
<evidence type="ECO:0000256" key="8">
    <source>
        <dbReference type="ARBA" id="ARBA00023157"/>
    </source>
</evidence>
<keyword evidence="9" id="KW-0675">Receptor</keyword>
<evidence type="ECO:0000259" key="15">
    <source>
        <dbReference type="PROSITE" id="PS50927"/>
    </source>
</evidence>
<protein>
    <recommendedName>
        <fullName evidence="11">Receptor-like serine/threonine-protein kinase</fullName>
        <ecNumber evidence="11">2.7.11.1</ecNumber>
    </recommendedName>
</protein>
<keyword evidence="10" id="KW-0325">Glycoprotein</keyword>
<evidence type="ECO:0000313" key="19">
    <source>
        <dbReference type="Proteomes" id="UP000008827"/>
    </source>
</evidence>
<keyword evidence="3 11" id="KW-0808">Transferase</keyword>
<dbReference type="PIRSF" id="PIRSF000641">
    <property type="entry name" value="SRK"/>
    <property type="match status" value="1"/>
</dbReference>
<evidence type="ECO:0000256" key="6">
    <source>
        <dbReference type="ARBA" id="ARBA00022777"/>
    </source>
</evidence>
<dbReference type="FunFam" id="3.50.4.10:FF:000002">
    <property type="entry name" value="G-type lectin S-receptor-like serine/threonine-protein kinase"/>
    <property type="match status" value="1"/>
</dbReference>
<keyword evidence="1 11" id="KW-0723">Serine/threonine-protein kinase</keyword>
<dbReference type="CDD" id="cd00028">
    <property type="entry name" value="B_lectin"/>
    <property type="match status" value="1"/>
</dbReference>
<keyword evidence="12" id="KW-0812">Transmembrane</keyword>
<comment type="similarity">
    <text evidence="11">Belongs to the protein kinase superfamily. Ser/Thr protein kinase family.</text>
</comment>
<dbReference type="PROSITE" id="PS00108">
    <property type="entry name" value="PROTEIN_KINASE_ST"/>
    <property type="match status" value="1"/>
</dbReference>
<evidence type="ECO:0000256" key="7">
    <source>
        <dbReference type="ARBA" id="ARBA00022840"/>
    </source>
</evidence>
<feature type="signal peptide" evidence="13">
    <location>
        <begin position="1"/>
        <end position="23"/>
    </location>
</feature>
<evidence type="ECO:0000256" key="12">
    <source>
        <dbReference type="SAM" id="Phobius"/>
    </source>
</evidence>
<dbReference type="EC" id="2.7.11.1" evidence="11"/>
<keyword evidence="6 11" id="KW-0418">Kinase</keyword>
<dbReference type="Gene3D" id="3.50.4.10">
    <property type="entry name" value="Hepatocyte Growth Factor"/>
    <property type="match status" value="1"/>
</dbReference>
<keyword evidence="4 13" id="KW-0732">Signal</keyword>
<dbReference type="InterPro" id="IPR000719">
    <property type="entry name" value="Prot_kinase_dom"/>
</dbReference>
<dbReference type="EnsemblPlants" id="KRH26010">
    <property type="protein sequence ID" value="KRH26010"/>
    <property type="gene ID" value="GLYMA_12G145300"/>
</dbReference>
<reference evidence="17 18" key="1">
    <citation type="journal article" date="2010" name="Nature">
        <title>Genome sequence of the palaeopolyploid soybean.</title>
        <authorList>
            <person name="Schmutz J."/>
            <person name="Cannon S.B."/>
            <person name="Schlueter J."/>
            <person name="Ma J."/>
            <person name="Mitros T."/>
            <person name="Nelson W."/>
            <person name="Hyten D.L."/>
            <person name="Song Q."/>
            <person name="Thelen J.J."/>
            <person name="Cheng J."/>
            <person name="Xu D."/>
            <person name="Hellsten U."/>
            <person name="May G.D."/>
            <person name="Yu Y."/>
            <person name="Sakurai T."/>
            <person name="Umezawa T."/>
            <person name="Bhattacharyya M.K."/>
            <person name="Sandhu D."/>
            <person name="Valliyodan B."/>
            <person name="Lindquist E."/>
            <person name="Peto M."/>
            <person name="Grant D."/>
            <person name="Shu S."/>
            <person name="Goodstein D."/>
            <person name="Barry K."/>
            <person name="Futrell-Griggs M."/>
            <person name="Abernathy B."/>
            <person name="Du J."/>
            <person name="Tian Z."/>
            <person name="Zhu L."/>
            <person name="Gill N."/>
            <person name="Joshi T."/>
            <person name="Libault M."/>
            <person name="Sethuraman A."/>
            <person name="Zhang X.-C."/>
            <person name="Shinozaki K."/>
            <person name="Nguyen H.T."/>
            <person name="Wing R.A."/>
            <person name="Cregan P."/>
            <person name="Specht J."/>
            <person name="Grimwood J."/>
            <person name="Rokhsar D."/>
            <person name="Stacey G."/>
            <person name="Shoemaker R.C."/>
            <person name="Jackson S.A."/>
        </authorList>
    </citation>
    <scope>NUCLEOTIDE SEQUENCE [LARGE SCALE GENOMIC DNA]</scope>
    <source>
        <strain evidence="18">cv. Williams 82</strain>
        <tissue evidence="17">Callus</tissue>
    </source>
</reference>
<dbReference type="PANTHER" id="PTHR32444">
    <property type="entry name" value="BULB-TYPE LECTIN DOMAIN-CONTAINING PROTEIN"/>
    <property type="match status" value="1"/>
</dbReference>
<dbReference type="GO" id="GO:0005524">
    <property type="term" value="F:ATP binding"/>
    <property type="evidence" value="ECO:0007669"/>
    <property type="project" value="UniProtKB-KW"/>
</dbReference>
<dbReference type="AlphaFoldDB" id="A0A0R0H5Y2"/>
<dbReference type="Gene3D" id="2.90.10.10">
    <property type="entry name" value="Bulb-type lectin domain"/>
    <property type="match status" value="1"/>
</dbReference>
<dbReference type="InParanoid" id="A0A0R0H5Y2"/>
<keyword evidence="7 11" id="KW-0067">ATP-binding</keyword>
<evidence type="ECO:0000313" key="17">
    <source>
        <dbReference type="EMBL" id="KRH26010.1"/>
    </source>
</evidence>
<proteinExistence type="inferred from homology"/>
<feature type="transmembrane region" description="Helical" evidence="12">
    <location>
        <begin position="438"/>
        <end position="460"/>
    </location>
</feature>
<feature type="domain" description="Bulb-type lectin" evidence="15">
    <location>
        <begin position="24"/>
        <end position="146"/>
    </location>
</feature>
<evidence type="ECO:0000256" key="1">
    <source>
        <dbReference type="ARBA" id="ARBA00022527"/>
    </source>
</evidence>
<dbReference type="InterPro" id="IPR003609">
    <property type="entry name" value="Pan_app"/>
</dbReference>
<gene>
    <name evidence="17" type="ORF">GLYMA_12G145300</name>
</gene>
<dbReference type="Gene3D" id="3.30.200.20">
    <property type="entry name" value="Phosphorylase Kinase, domain 1"/>
    <property type="match status" value="1"/>
</dbReference>
<dbReference type="SMR" id="A0A0R0H5Y2"/>
<comment type="catalytic activity">
    <reaction evidence="11">
        <text>L-threonyl-[protein] + ATP = O-phospho-L-threonyl-[protein] + ADP + H(+)</text>
        <dbReference type="Rhea" id="RHEA:46608"/>
        <dbReference type="Rhea" id="RHEA-COMP:11060"/>
        <dbReference type="Rhea" id="RHEA-COMP:11605"/>
        <dbReference type="ChEBI" id="CHEBI:15378"/>
        <dbReference type="ChEBI" id="CHEBI:30013"/>
        <dbReference type="ChEBI" id="CHEBI:30616"/>
        <dbReference type="ChEBI" id="CHEBI:61977"/>
        <dbReference type="ChEBI" id="CHEBI:456216"/>
        <dbReference type="EC" id="2.7.11.1"/>
    </reaction>
</comment>
<dbReference type="InterPro" id="IPR008271">
    <property type="entry name" value="Ser/Thr_kinase_AS"/>
</dbReference>
<dbReference type="Pfam" id="PF07714">
    <property type="entry name" value="PK_Tyr_Ser-Thr"/>
    <property type="match status" value="1"/>
</dbReference>
<reference evidence="17" key="3">
    <citation type="submission" date="2018-07" db="EMBL/GenBank/DDBJ databases">
        <title>WGS assembly of Glycine max.</title>
        <authorList>
            <person name="Schmutz J."/>
            <person name="Cannon S."/>
            <person name="Schlueter J."/>
            <person name="Ma J."/>
            <person name="Mitros T."/>
            <person name="Nelson W."/>
            <person name="Hyten D."/>
            <person name="Song Q."/>
            <person name="Thelen J."/>
            <person name="Cheng J."/>
            <person name="Xu D."/>
            <person name="Hellsten U."/>
            <person name="May G."/>
            <person name="Yu Y."/>
            <person name="Sakurai T."/>
            <person name="Umezawa T."/>
            <person name="Bhattacharyya M."/>
            <person name="Sandhu D."/>
            <person name="Valliyodan B."/>
            <person name="Lindquist E."/>
            <person name="Peto M."/>
            <person name="Grant D."/>
            <person name="Shu S."/>
            <person name="Goodstein D."/>
            <person name="Barry K."/>
            <person name="Futrell-Griggs M."/>
            <person name="Abernathy B."/>
            <person name="Du J."/>
            <person name="Tian Z."/>
            <person name="Zhu L."/>
            <person name="Gill N."/>
            <person name="Joshi T."/>
            <person name="Libault M."/>
            <person name="Sethuraman A."/>
            <person name="Zhang X."/>
            <person name="Shinozaki K."/>
            <person name="Nguyen H."/>
            <person name="Wing R."/>
            <person name="Cregan P."/>
            <person name="Specht J."/>
            <person name="Grimwood J."/>
            <person name="Rokhsar D."/>
            <person name="Stacey G."/>
            <person name="Shoemaker R."/>
            <person name="Jackson S."/>
        </authorList>
    </citation>
    <scope>NUCLEOTIDE SEQUENCE</scope>
    <source>
        <tissue evidence="17">Callus</tissue>
    </source>
</reference>
<dbReference type="Gene3D" id="1.10.510.10">
    <property type="entry name" value="Transferase(Phosphotransferase) domain 1"/>
    <property type="match status" value="1"/>
</dbReference>